<keyword evidence="1" id="KW-0472">Membrane</keyword>
<sequence>MLRAIFISVFFVIVILSLFAPLLASSNYTINYSGSFEAHYLVTTYFKAYGNASIKINEHNVSVSENFIVCNKSLAISASCINPNLTSLFNFHIHNSYYYIINKSNSNICIKFYFTNFSIMLIPYCTMLIPYYLPINISSGNYSIVILNENILSGKVVKYNGTSIVYCKGGILNITFTALCLNPFHYYYIHGYYAYNKSNNILQSYENIFSGKINNANGKAPLDFVKILQLHRTYEAVVSHTSNIFTYIETGGIVIIILVLFALIIKKKFR</sequence>
<reference evidence="2 3" key="1">
    <citation type="submission" date="2019-10" db="EMBL/GenBank/DDBJ databases">
        <title>Genome Sequences from Six Type Strain Members of the Archaeal Family Sulfolobaceae: Acidianus ambivalens, Acidianus infernus, Metallosphaera prunae, Stygiolobus azoricus, Sulfolobus metallicus, and Sulfurisphaera ohwakuensis.</title>
        <authorList>
            <person name="Counts J.A."/>
            <person name="Kelly R.M."/>
        </authorList>
    </citation>
    <scope>NUCLEOTIDE SEQUENCE [LARGE SCALE GENOMIC DNA]</scope>
    <source>
        <strain evidence="2 3">DSM 3191</strain>
    </source>
</reference>
<evidence type="ECO:0000256" key="1">
    <source>
        <dbReference type="SAM" id="Phobius"/>
    </source>
</evidence>
<dbReference type="Proteomes" id="UP000440125">
    <property type="component" value="Unassembled WGS sequence"/>
</dbReference>
<name>A0A6A9QIY0_ACIIN</name>
<dbReference type="EMBL" id="WFIY01000004">
    <property type="protein sequence ID" value="MUM65126.1"/>
    <property type="molecule type" value="Genomic_DNA"/>
</dbReference>
<keyword evidence="1" id="KW-1133">Transmembrane helix</keyword>
<keyword evidence="3" id="KW-1185">Reference proteome</keyword>
<comment type="caution">
    <text evidence="2">The sequence shown here is derived from an EMBL/GenBank/DDBJ whole genome shotgun (WGS) entry which is preliminary data.</text>
</comment>
<protein>
    <submittedName>
        <fullName evidence="2">Uncharacterized protein</fullName>
    </submittedName>
</protein>
<accession>A0A6A9QIY0</accession>
<proteinExistence type="predicted"/>
<dbReference type="RefSeq" id="WP_155863550.1">
    <property type="nucleotide sequence ID" value="NZ_WFIY01000004.1"/>
</dbReference>
<dbReference type="AlphaFoldDB" id="A0A6A9QIY0"/>
<keyword evidence="1" id="KW-0812">Transmembrane</keyword>
<gene>
    <name evidence="2" type="ORF">D1867_07750</name>
</gene>
<organism evidence="2 3">
    <name type="scientific">Acidianus infernus</name>
    <dbReference type="NCBI Taxonomy" id="12915"/>
    <lineage>
        <taxon>Archaea</taxon>
        <taxon>Thermoproteota</taxon>
        <taxon>Thermoprotei</taxon>
        <taxon>Sulfolobales</taxon>
        <taxon>Sulfolobaceae</taxon>
        <taxon>Acidianus</taxon>
    </lineage>
</organism>
<feature type="transmembrane region" description="Helical" evidence="1">
    <location>
        <begin position="244"/>
        <end position="265"/>
    </location>
</feature>
<evidence type="ECO:0000313" key="3">
    <source>
        <dbReference type="Proteomes" id="UP000440125"/>
    </source>
</evidence>
<evidence type="ECO:0000313" key="2">
    <source>
        <dbReference type="EMBL" id="MUM65126.1"/>
    </source>
</evidence>